<dbReference type="KEGG" id="sde:Sde_2122"/>
<accession>Q21IU7</accession>
<dbReference type="SUPFAM" id="SSF51161">
    <property type="entry name" value="Trimeric LpxA-like enzymes"/>
    <property type="match status" value="1"/>
</dbReference>
<dbReference type="Gene3D" id="2.160.10.10">
    <property type="entry name" value="Hexapeptide repeat proteins"/>
    <property type="match status" value="1"/>
</dbReference>
<reference evidence="2 3" key="1">
    <citation type="journal article" date="2008" name="PLoS Genet.">
        <title>Complete genome sequence of the complex carbohydrate-degrading marine bacterium, Saccharophagus degradans strain 2-40 T.</title>
        <authorList>
            <person name="Weiner R.M."/>
            <person name="Taylor L.E.II."/>
            <person name="Henrissat B."/>
            <person name="Hauser L."/>
            <person name="Land M."/>
            <person name="Coutinho P.M."/>
            <person name="Rancurel C."/>
            <person name="Saunders E.H."/>
            <person name="Longmire A.G."/>
            <person name="Zhang H."/>
            <person name="Bayer E.A."/>
            <person name="Gilbert H.J."/>
            <person name="Larimer F."/>
            <person name="Zhulin I.B."/>
            <person name="Ekborg N.A."/>
            <person name="Lamed R."/>
            <person name="Richardson P.M."/>
            <person name="Borovok I."/>
            <person name="Hutcheson S."/>
        </authorList>
    </citation>
    <scope>NUCLEOTIDE SEQUENCE [LARGE SCALE GENOMIC DNA]</scope>
    <source>
        <strain evidence="3">2-40 / ATCC 43961 / DSM 17024</strain>
    </source>
</reference>
<dbReference type="InterPro" id="IPR001451">
    <property type="entry name" value="Hexapep"/>
</dbReference>
<evidence type="ECO:0000313" key="3">
    <source>
        <dbReference type="Proteomes" id="UP000001947"/>
    </source>
</evidence>
<dbReference type="AlphaFoldDB" id="Q21IU7"/>
<dbReference type="InterPro" id="IPR011004">
    <property type="entry name" value="Trimer_LpxA-like_sf"/>
</dbReference>
<dbReference type="eggNOG" id="COG0110">
    <property type="taxonomic scope" value="Bacteria"/>
</dbReference>
<comment type="similarity">
    <text evidence="1">Belongs to the transferase hexapeptide repeat family.</text>
</comment>
<dbReference type="STRING" id="203122.Sde_2122"/>
<dbReference type="PANTHER" id="PTHR43300:SF11">
    <property type="entry name" value="ACETYLTRANSFERASE RV3034C-RELATED"/>
    <property type="match status" value="1"/>
</dbReference>
<dbReference type="EMBL" id="CP000282">
    <property type="protein sequence ID" value="ABD81382.1"/>
    <property type="molecule type" value="Genomic_DNA"/>
</dbReference>
<protein>
    <submittedName>
        <fullName evidence="2">CheW protein</fullName>
    </submittedName>
</protein>
<dbReference type="Pfam" id="PF14602">
    <property type="entry name" value="Hexapep_2"/>
    <property type="match status" value="1"/>
</dbReference>
<dbReference type="PANTHER" id="PTHR43300">
    <property type="entry name" value="ACETYLTRANSFERASE"/>
    <property type="match status" value="1"/>
</dbReference>
<name>Q21IU7_SACD2</name>
<organism evidence="2 3">
    <name type="scientific">Saccharophagus degradans (strain 2-40 / ATCC 43961 / DSM 17024)</name>
    <dbReference type="NCBI Taxonomy" id="203122"/>
    <lineage>
        <taxon>Bacteria</taxon>
        <taxon>Pseudomonadati</taxon>
        <taxon>Pseudomonadota</taxon>
        <taxon>Gammaproteobacteria</taxon>
        <taxon>Cellvibrionales</taxon>
        <taxon>Cellvibrionaceae</taxon>
        <taxon>Saccharophagus</taxon>
    </lineage>
</organism>
<proteinExistence type="inferred from homology"/>
<dbReference type="HOGENOM" id="CLU_051638_7_3_6"/>
<keyword evidence="3" id="KW-1185">Reference proteome</keyword>
<evidence type="ECO:0000256" key="1">
    <source>
        <dbReference type="ARBA" id="ARBA00007274"/>
    </source>
</evidence>
<dbReference type="CDD" id="cd04647">
    <property type="entry name" value="LbH_MAT_like"/>
    <property type="match status" value="1"/>
</dbReference>
<evidence type="ECO:0000313" key="2">
    <source>
        <dbReference type="EMBL" id="ABD81382.1"/>
    </source>
</evidence>
<dbReference type="Proteomes" id="UP000001947">
    <property type="component" value="Chromosome"/>
</dbReference>
<dbReference type="InterPro" id="IPR050179">
    <property type="entry name" value="Trans_hexapeptide_repeat"/>
</dbReference>
<gene>
    <name evidence="2" type="ordered locus">Sde_2122</name>
</gene>
<sequence length="168" mass="18219">MAKFKTSLFHYKDIAISVSTFNGLLGVYVRRYFYSSTLKKCGDGLTVFFGAYICYEDVAIGNDCTIEEYSLLSRCELGNDVVIAAGVSVMSGAHHHNIRDLDTLFRKSQGLLKTVRIGDNTWIGTKSVIMNDIAANSIVGAGAVVTRPVNEFDIVAGVPAKVIGSRKA</sequence>